<gene>
    <name evidence="1" type="ORF">HPHPH45_1603</name>
</gene>
<accession>I9T6T2</accession>
<sequence length="42" mass="4878">MVVWCGCFRFVCNKAVLKEMSCLNRGGYQKRGFNFGCLVWLL</sequence>
<evidence type="ECO:0000313" key="2">
    <source>
        <dbReference type="Proteomes" id="UP000003895"/>
    </source>
</evidence>
<protein>
    <submittedName>
        <fullName evidence="1">Uncharacterized protein</fullName>
    </submittedName>
</protein>
<comment type="caution">
    <text evidence="1">The sequence shown here is derived from an EMBL/GenBank/DDBJ whole genome shotgun (WGS) entry which is preliminary data.</text>
</comment>
<evidence type="ECO:0000313" key="1">
    <source>
        <dbReference type="EMBL" id="EJB65941.1"/>
    </source>
</evidence>
<organism evidence="1 2">
    <name type="scientific">Helicobacter pylori Hp H-45</name>
    <dbReference type="NCBI Taxonomy" id="992050"/>
    <lineage>
        <taxon>Bacteria</taxon>
        <taxon>Pseudomonadati</taxon>
        <taxon>Campylobacterota</taxon>
        <taxon>Epsilonproteobacteria</taxon>
        <taxon>Campylobacterales</taxon>
        <taxon>Helicobacteraceae</taxon>
        <taxon>Helicobacter</taxon>
    </lineage>
</organism>
<name>I9T6T2_HELPX</name>
<reference evidence="1 2" key="1">
    <citation type="journal article" date="2013" name="Pathog. Dis.">
        <title>Genome sequences of 65 Helicobacter pylori strains isolated from asymptomatic individuals and patients with gastric cancer, peptic ulcer disease, or gastritis.</title>
        <authorList>
            <person name="Blanchard T.G."/>
            <person name="Czinn S.J."/>
            <person name="Correa P."/>
            <person name="Nakazawa T."/>
            <person name="Keelan M."/>
            <person name="Morningstar L."/>
            <person name="Santana-Cruz I."/>
            <person name="Maroo A."/>
            <person name="McCracken C."/>
            <person name="Shefchek K."/>
            <person name="Daugherty S."/>
            <person name="Song Y."/>
            <person name="Fraser C.M."/>
            <person name="Fricke W.F."/>
        </authorList>
    </citation>
    <scope>NUCLEOTIDE SEQUENCE [LARGE SCALE GENOMIC DNA]</scope>
    <source>
        <strain evidence="1 2">Hp H-45</strain>
    </source>
</reference>
<dbReference type="PATRIC" id="fig|992050.3.peg.1570"/>
<proteinExistence type="predicted"/>
<dbReference type="Proteomes" id="UP000003895">
    <property type="component" value="Unassembled WGS sequence"/>
</dbReference>
<dbReference type="AlphaFoldDB" id="I9T6T2"/>
<dbReference type="EMBL" id="AKOQ01000014">
    <property type="protein sequence ID" value="EJB65941.1"/>
    <property type="molecule type" value="Genomic_DNA"/>
</dbReference>